<dbReference type="SUPFAM" id="SSF141371">
    <property type="entry name" value="PilZ domain-like"/>
    <property type="match status" value="1"/>
</dbReference>
<reference evidence="4 5" key="1">
    <citation type="submission" date="2017-07" db="EMBL/GenBank/DDBJ databases">
        <title>Leptospira spp. isolated from tropical soils.</title>
        <authorList>
            <person name="Thibeaux R."/>
            <person name="Iraola G."/>
            <person name="Ferres I."/>
            <person name="Bierque E."/>
            <person name="Girault D."/>
            <person name="Soupe-Gilbert M.-E."/>
            <person name="Picardeau M."/>
            <person name="Goarant C."/>
        </authorList>
    </citation>
    <scope>NUCLEOTIDE SEQUENCE [LARGE SCALE GENOMIC DNA]</scope>
    <source>
        <strain evidence="3 5">FH1-B-B1</strain>
        <strain evidence="2 4">FH1-B-C1</strain>
    </source>
</reference>
<dbReference type="EMBL" id="NPDY01000007">
    <property type="protein sequence ID" value="PJZ69815.1"/>
    <property type="molecule type" value="Genomic_DNA"/>
</dbReference>
<accession>A0A2M9ZLJ9</accession>
<dbReference type="Gene3D" id="2.40.10.220">
    <property type="entry name" value="predicted glycosyltransferase like domains"/>
    <property type="match status" value="1"/>
</dbReference>
<proteinExistence type="predicted"/>
<evidence type="ECO:0000313" key="2">
    <source>
        <dbReference type="EMBL" id="PJZ69815.1"/>
    </source>
</evidence>
<keyword evidence="4" id="KW-1185">Reference proteome</keyword>
<dbReference type="EMBL" id="NPDZ01000006">
    <property type="protein sequence ID" value="PJZ72970.1"/>
    <property type="molecule type" value="Genomic_DNA"/>
</dbReference>
<dbReference type="OrthoDB" id="336911at2"/>
<dbReference type="Proteomes" id="UP000231990">
    <property type="component" value="Unassembled WGS sequence"/>
</dbReference>
<dbReference type="InterPro" id="IPR009875">
    <property type="entry name" value="PilZ_domain"/>
</dbReference>
<evidence type="ECO:0000313" key="5">
    <source>
        <dbReference type="Proteomes" id="UP000231990"/>
    </source>
</evidence>
<feature type="domain" description="PilZ" evidence="1">
    <location>
        <begin position="5"/>
        <end position="110"/>
    </location>
</feature>
<dbReference type="Proteomes" id="UP000231962">
    <property type="component" value="Unassembled WGS sequence"/>
</dbReference>
<evidence type="ECO:0000313" key="3">
    <source>
        <dbReference type="EMBL" id="PJZ72970.1"/>
    </source>
</evidence>
<organism evidence="3 5">
    <name type="scientific">Leptospira perolatii</name>
    <dbReference type="NCBI Taxonomy" id="2023191"/>
    <lineage>
        <taxon>Bacteria</taxon>
        <taxon>Pseudomonadati</taxon>
        <taxon>Spirochaetota</taxon>
        <taxon>Spirochaetia</taxon>
        <taxon>Leptospirales</taxon>
        <taxon>Leptospiraceae</taxon>
        <taxon>Leptospira</taxon>
    </lineage>
</organism>
<dbReference type="Pfam" id="PF07238">
    <property type="entry name" value="PilZ"/>
    <property type="match status" value="1"/>
</dbReference>
<dbReference type="RefSeq" id="WP_100713796.1">
    <property type="nucleotide sequence ID" value="NZ_NPDY01000007.1"/>
</dbReference>
<comment type="caution">
    <text evidence="3">The sequence shown here is derived from an EMBL/GenBank/DDBJ whole genome shotgun (WGS) entry which is preliminary data.</text>
</comment>
<protein>
    <submittedName>
        <fullName evidence="3">Pilus assembly protein PilZ</fullName>
    </submittedName>
</protein>
<name>A0A2M9ZLJ9_9LEPT</name>
<evidence type="ECO:0000259" key="1">
    <source>
        <dbReference type="Pfam" id="PF07238"/>
    </source>
</evidence>
<gene>
    <name evidence="2" type="ORF">CH360_09550</name>
    <name evidence="3" type="ORF">CH373_10685</name>
</gene>
<evidence type="ECO:0000313" key="4">
    <source>
        <dbReference type="Proteomes" id="UP000231962"/>
    </source>
</evidence>
<sequence>MNRDKRQQVRVVPFPAQPVQIQLMGNGFLDILVAQDISMGGIAVRVPHGFEGCDLNSEIQILVSLPGYKPFKAKGKIRHLGKSREAQGYFGVQFVSFDPKGKELLSSYVQKLTAQHRMVG</sequence>
<dbReference type="AlphaFoldDB" id="A0A2M9ZLJ9"/>
<dbReference type="GO" id="GO:0035438">
    <property type="term" value="F:cyclic-di-GMP binding"/>
    <property type="evidence" value="ECO:0007669"/>
    <property type="project" value="InterPro"/>
</dbReference>